<evidence type="ECO:0000313" key="1">
    <source>
        <dbReference type="EMBL" id="KAI3764601.1"/>
    </source>
</evidence>
<organism evidence="1 2">
    <name type="scientific">Cichorium intybus</name>
    <name type="common">Chicory</name>
    <dbReference type="NCBI Taxonomy" id="13427"/>
    <lineage>
        <taxon>Eukaryota</taxon>
        <taxon>Viridiplantae</taxon>
        <taxon>Streptophyta</taxon>
        <taxon>Embryophyta</taxon>
        <taxon>Tracheophyta</taxon>
        <taxon>Spermatophyta</taxon>
        <taxon>Magnoliopsida</taxon>
        <taxon>eudicotyledons</taxon>
        <taxon>Gunneridae</taxon>
        <taxon>Pentapetalae</taxon>
        <taxon>asterids</taxon>
        <taxon>campanulids</taxon>
        <taxon>Asterales</taxon>
        <taxon>Asteraceae</taxon>
        <taxon>Cichorioideae</taxon>
        <taxon>Cichorieae</taxon>
        <taxon>Cichoriinae</taxon>
        <taxon>Cichorium</taxon>
    </lineage>
</organism>
<protein>
    <submittedName>
        <fullName evidence="1">Uncharacterized protein</fullName>
    </submittedName>
</protein>
<reference evidence="2" key="1">
    <citation type="journal article" date="2022" name="Mol. Ecol. Resour.">
        <title>The genomes of chicory, endive, great burdock and yacon provide insights into Asteraceae palaeo-polyploidization history and plant inulin production.</title>
        <authorList>
            <person name="Fan W."/>
            <person name="Wang S."/>
            <person name="Wang H."/>
            <person name="Wang A."/>
            <person name="Jiang F."/>
            <person name="Liu H."/>
            <person name="Zhao H."/>
            <person name="Xu D."/>
            <person name="Zhang Y."/>
        </authorList>
    </citation>
    <scope>NUCLEOTIDE SEQUENCE [LARGE SCALE GENOMIC DNA]</scope>
    <source>
        <strain evidence="2">cv. Punajuju</strain>
    </source>
</reference>
<sequence>MNYLDLSDCGLVGPLPKSLVKLRHLNSLYLSSNMLNGTLPSFLFTLPLLENLYLDDNMFSGGLPSELFNHRSLKRLSLRRNQLCGEINGGSTQASFIKLVNLTYLSLSWNNFTGLWDLDTLLSSQPNLQELDLSNSGLNVITNNGSSGYVNPNFRRLGLASCKLALFPKSLRAMKNLTYLDLSNNDIHGRIPDWAEEIGGNRLFALDLSYNSITGLPRFQWDGILFLYLQSNQIQGPFPSSICNMRNLYHLDISNNSFSGVIPWCLGNIGSSLQYLNVKLNHIQGPFPSSICNMSRLILLDISSNNFDGVVPQCLGNISSSLQYLNVESNHIQGPFPSSICNMSRLILLDISNNNIGGVIPQCLGDISSSLVMVDMGNNDIHGIIPDAYEECGRLQGLILNGNRLQGEVPSSLSKCQSLEVLDLGNNRLNGTFPHWLSHLPELQVLVLRLNKLHGPMEASSTIKNSFPSMRVLDLSHNGFVGHLPREYLQNFNAMKNMAKNSTKPTYFNIGQVYYSVTTAVKGRELEFPKILVDYIIVDLSNNRFEGEIPGVIGCLASLKVLDLSNNSLTGKIPYVLGNLSDIESLDLSWNQLTGEIPQSLADLTFLEFLNLSQNHLMGHIPSGTQFSTFSNSFGGNPELCGLPLPKKCRHPLKPQIEVDGDGDEDNGFTWRVVMMGFGCGTILGLVMGYVMLSTGRPKWFNTIADVGEHMIITRKNRKRYVQTGK</sequence>
<comment type="caution">
    <text evidence="1">The sequence shown here is derived from an EMBL/GenBank/DDBJ whole genome shotgun (WGS) entry which is preliminary data.</text>
</comment>
<gene>
    <name evidence="1" type="ORF">L2E82_14612</name>
</gene>
<dbReference type="Proteomes" id="UP001055811">
    <property type="component" value="Linkage Group LG03"/>
</dbReference>
<accession>A0ACB9F0W6</accession>
<name>A0ACB9F0W6_CICIN</name>
<evidence type="ECO:0000313" key="2">
    <source>
        <dbReference type="Proteomes" id="UP001055811"/>
    </source>
</evidence>
<keyword evidence="2" id="KW-1185">Reference proteome</keyword>
<reference evidence="1 2" key="2">
    <citation type="journal article" date="2022" name="Mol. Ecol. Resour.">
        <title>The genomes of chicory, endive, great burdock and yacon provide insights into Asteraceae paleo-polyploidization history and plant inulin production.</title>
        <authorList>
            <person name="Fan W."/>
            <person name="Wang S."/>
            <person name="Wang H."/>
            <person name="Wang A."/>
            <person name="Jiang F."/>
            <person name="Liu H."/>
            <person name="Zhao H."/>
            <person name="Xu D."/>
            <person name="Zhang Y."/>
        </authorList>
    </citation>
    <scope>NUCLEOTIDE SEQUENCE [LARGE SCALE GENOMIC DNA]</scope>
    <source>
        <strain evidence="2">cv. Punajuju</strain>
        <tissue evidence="1">Leaves</tissue>
    </source>
</reference>
<proteinExistence type="predicted"/>
<dbReference type="EMBL" id="CM042011">
    <property type="protein sequence ID" value="KAI3764601.1"/>
    <property type="molecule type" value="Genomic_DNA"/>
</dbReference>